<accession>A0A8H4AVT5</accession>
<organism evidence="2 3">
    <name type="scientific">Gigaspora margarita</name>
    <dbReference type="NCBI Taxonomy" id="4874"/>
    <lineage>
        <taxon>Eukaryota</taxon>
        <taxon>Fungi</taxon>
        <taxon>Fungi incertae sedis</taxon>
        <taxon>Mucoromycota</taxon>
        <taxon>Glomeromycotina</taxon>
        <taxon>Glomeromycetes</taxon>
        <taxon>Diversisporales</taxon>
        <taxon>Gigasporaceae</taxon>
        <taxon>Gigaspora</taxon>
    </lineage>
</organism>
<sequence length="209" mass="23165">MHTKMFKLELFSVLIVLLLNISCSFAGAIPNKTPTSIGNYEYPKGVYIPSNFTIPDGNVFKFKLYLAGFVWKRCNGTSGQWVGDQYRSVYFNREEDIHLYPYSAVAMLDSRGAVFRSNIPKYDSSTMSFSCITSAPSYNNPTENANDELCLAKNNTGNGAFSDITYIILTEAKGGAAPPNTECGTKYPDGYVYSDVLTATILLYHRGTQ</sequence>
<protein>
    <submittedName>
        <fullName evidence="2">Putative exported protein</fullName>
    </submittedName>
</protein>
<proteinExistence type="predicted"/>
<dbReference type="Proteomes" id="UP000439903">
    <property type="component" value="Unassembled WGS sequence"/>
</dbReference>
<dbReference type="EMBL" id="WTPW01000186">
    <property type="protein sequence ID" value="KAF0537733.1"/>
    <property type="molecule type" value="Genomic_DNA"/>
</dbReference>
<name>A0A8H4AVT5_GIGMA</name>
<feature type="chain" id="PRO_5033994382" evidence="1">
    <location>
        <begin position="29"/>
        <end position="209"/>
    </location>
</feature>
<dbReference type="OrthoDB" id="2423788at2759"/>
<gene>
    <name evidence="2" type="ORF">F8M41_008199</name>
</gene>
<reference evidence="2 3" key="1">
    <citation type="journal article" date="2019" name="Environ. Microbiol.">
        <title>At the nexus of three kingdoms: the genome of the mycorrhizal fungus Gigaspora margarita provides insights into plant, endobacterial and fungal interactions.</title>
        <authorList>
            <person name="Venice F."/>
            <person name="Ghignone S."/>
            <person name="Salvioli di Fossalunga A."/>
            <person name="Amselem J."/>
            <person name="Novero M."/>
            <person name="Xianan X."/>
            <person name="Sedzielewska Toro K."/>
            <person name="Morin E."/>
            <person name="Lipzen A."/>
            <person name="Grigoriev I.V."/>
            <person name="Henrissat B."/>
            <person name="Martin F.M."/>
            <person name="Bonfante P."/>
        </authorList>
    </citation>
    <scope>NUCLEOTIDE SEQUENCE [LARGE SCALE GENOMIC DNA]</scope>
    <source>
        <strain evidence="2 3">BEG34</strain>
    </source>
</reference>
<comment type="caution">
    <text evidence="2">The sequence shown here is derived from an EMBL/GenBank/DDBJ whole genome shotgun (WGS) entry which is preliminary data.</text>
</comment>
<evidence type="ECO:0000313" key="2">
    <source>
        <dbReference type="EMBL" id="KAF0537733.1"/>
    </source>
</evidence>
<evidence type="ECO:0000256" key="1">
    <source>
        <dbReference type="SAM" id="SignalP"/>
    </source>
</evidence>
<feature type="signal peptide" evidence="1">
    <location>
        <begin position="1"/>
        <end position="28"/>
    </location>
</feature>
<keyword evidence="3" id="KW-1185">Reference proteome</keyword>
<evidence type="ECO:0000313" key="3">
    <source>
        <dbReference type="Proteomes" id="UP000439903"/>
    </source>
</evidence>
<keyword evidence="1" id="KW-0732">Signal</keyword>
<dbReference type="AlphaFoldDB" id="A0A8H4AVT5"/>